<dbReference type="InterPro" id="IPR007051">
    <property type="entry name" value="CHORD_dom"/>
</dbReference>
<evidence type="ECO:0000313" key="7">
    <source>
        <dbReference type="Proteomes" id="UP000188320"/>
    </source>
</evidence>
<dbReference type="PROSITE" id="PS51401">
    <property type="entry name" value="CHORD"/>
    <property type="match status" value="2"/>
</dbReference>
<accession>A0A1R1PIE9</accession>
<feature type="region of interest" description="Disordered" evidence="4">
    <location>
        <begin position="71"/>
        <end position="98"/>
    </location>
</feature>
<protein>
    <submittedName>
        <fullName evidence="6">Cysteine and histidine-rich domain-containing protein 1</fullName>
    </submittedName>
</protein>
<dbReference type="PANTHER" id="PTHR46983:SF3">
    <property type="entry name" value="CHPADIPLOID STATE MAINTENANCE PROTEIN CHPA"/>
    <property type="match status" value="1"/>
</dbReference>
<sequence length="223" mass="24936">MPTCAHSGCKREFSAEENNATACQYHPGTPVFHEGFKSWSCCNKKRASFEEFMAEPGCTLGFHEIEPENTKGSKVKLETPEKHDEIQVMKESDKRKINKKDESYKTSDLSKEFTNIKVDDGEKVEKTPVLEEDPEDAEIAPGTCCRRKGCGKSFIDNNTSRDPSSQDSICIYHSGVPVFHEGSKGWSCFDPISWPSLGPTENITTWTTFGKGDSPLPEVTRNK</sequence>
<proteinExistence type="predicted"/>
<keyword evidence="3" id="KW-0862">Zinc</keyword>
<feature type="domain" description="CHORD" evidence="5">
    <location>
        <begin position="145"/>
        <end position="200"/>
    </location>
</feature>
<dbReference type="GO" id="GO:0046872">
    <property type="term" value="F:metal ion binding"/>
    <property type="evidence" value="ECO:0007669"/>
    <property type="project" value="UniProtKB-KW"/>
</dbReference>
<evidence type="ECO:0000313" key="6">
    <source>
        <dbReference type="EMBL" id="OMH80761.1"/>
    </source>
</evidence>
<evidence type="ECO:0000256" key="1">
    <source>
        <dbReference type="ARBA" id="ARBA00022723"/>
    </source>
</evidence>
<dbReference type="AlphaFoldDB" id="A0A1R1PIE9"/>
<comment type="caution">
    <text evidence="6">The sequence shown here is derived from an EMBL/GenBank/DDBJ whole genome shotgun (WGS) entry which is preliminary data.</text>
</comment>
<gene>
    <name evidence="6" type="ORF">AX774_g5792</name>
</gene>
<dbReference type="PANTHER" id="PTHR46983">
    <property type="entry name" value="CYSTEINE AND HISTIDINE-RICH DOMAIN-CONTAINING PROTEIN 1"/>
    <property type="match status" value="1"/>
</dbReference>
<keyword evidence="1" id="KW-0479">Metal-binding</keyword>
<organism evidence="6 7">
    <name type="scientific">Zancudomyces culisetae</name>
    <name type="common">Gut fungus</name>
    <name type="synonym">Smittium culisetae</name>
    <dbReference type="NCBI Taxonomy" id="1213189"/>
    <lineage>
        <taxon>Eukaryota</taxon>
        <taxon>Fungi</taxon>
        <taxon>Fungi incertae sedis</taxon>
        <taxon>Zoopagomycota</taxon>
        <taxon>Kickxellomycotina</taxon>
        <taxon>Harpellomycetes</taxon>
        <taxon>Harpellales</taxon>
        <taxon>Legeriomycetaceae</taxon>
        <taxon>Zancudomyces</taxon>
    </lineage>
</organism>
<evidence type="ECO:0000256" key="3">
    <source>
        <dbReference type="ARBA" id="ARBA00022833"/>
    </source>
</evidence>
<dbReference type="Gene3D" id="4.10.1130.20">
    <property type="match status" value="2"/>
</dbReference>
<dbReference type="Pfam" id="PF04968">
    <property type="entry name" value="CHORD"/>
    <property type="match status" value="2"/>
</dbReference>
<name>A0A1R1PIE9_ZANCU</name>
<dbReference type="OrthoDB" id="1898560at2759"/>
<keyword evidence="2" id="KW-0677">Repeat</keyword>
<dbReference type="InterPro" id="IPR039790">
    <property type="entry name" value="CHRD1"/>
</dbReference>
<keyword evidence="7" id="KW-1185">Reference proteome</keyword>
<dbReference type="EMBL" id="LSSK01001085">
    <property type="protein sequence ID" value="OMH80761.1"/>
    <property type="molecule type" value="Genomic_DNA"/>
</dbReference>
<reference evidence="7" key="1">
    <citation type="submission" date="2017-01" db="EMBL/GenBank/DDBJ databases">
        <authorList>
            <person name="Wang Y."/>
            <person name="White M."/>
            <person name="Kvist S."/>
            <person name="Moncalvo J.-M."/>
        </authorList>
    </citation>
    <scope>NUCLEOTIDE SEQUENCE [LARGE SCALE GENOMIC DNA]</scope>
    <source>
        <strain evidence="7">COL-18-3</strain>
    </source>
</reference>
<evidence type="ECO:0000259" key="5">
    <source>
        <dbReference type="PROSITE" id="PS51401"/>
    </source>
</evidence>
<evidence type="ECO:0000256" key="2">
    <source>
        <dbReference type="ARBA" id="ARBA00022737"/>
    </source>
</evidence>
<dbReference type="Proteomes" id="UP000188320">
    <property type="component" value="Unassembled WGS sequence"/>
</dbReference>
<evidence type="ECO:0000256" key="4">
    <source>
        <dbReference type="SAM" id="MobiDB-lite"/>
    </source>
</evidence>
<feature type="domain" description="CHORD" evidence="5">
    <location>
        <begin position="4"/>
        <end position="63"/>
    </location>
</feature>